<dbReference type="GO" id="GO:0020037">
    <property type="term" value="F:heme binding"/>
    <property type="evidence" value="ECO:0007669"/>
    <property type="project" value="InterPro"/>
</dbReference>
<evidence type="ECO:0000256" key="1">
    <source>
        <dbReference type="ARBA" id="ARBA00001971"/>
    </source>
</evidence>
<dbReference type="PRINTS" id="PR00463">
    <property type="entry name" value="EP450I"/>
</dbReference>
<evidence type="ECO:0000256" key="4">
    <source>
        <dbReference type="ARBA" id="ARBA00022723"/>
    </source>
</evidence>
<comment type="caution">
    <text evidence="7">The sequence shown here is derived from an EMBL/GenBank/DDBJ whole genome shotgun (WGS) entry which is preliminary data.</text>
</comment>
<dbReference type="PANTHER" id="PTHR24305:SF210">
    <property type="entry name" value="CYTOCHROME P450 MONOOXYGENASE ASQL-RELATED"/>
    <property type="match status" value="1"/>
</dbReference>
<dbReference type="GO" id="GO:0005506">
    <property type="term" value="F:iron ion binding"/>
    <property type="evidence" value="ECO:0007669"/>
    <property type="project" value="InterPro"/>
</dbReference>
<keyword evidence="5 6" id="KW-0408">Iron</keyword>
<dbReference type="Proteomes" id="UP000800039">
    <property type="component" value="Unassembled WGS sequence"/>
</dbReference>
<dbReference type="GeneID" id="63848101"/>
<evidence type="ECO:0000256" key="2">
    <source>
        <dbReference type="ARBA" id="ARBA00010617"/>
    </source>
</evidence>
<dbReference type="InterPro" id="IPR002401">
    <property type="entry name" value="Cyt_P450_E_grp-I"/>
</dbReference>
<dbReference type="InterPro" id="IPR050121">
    <property type="entry name" value="Cytochrome_P450_monoxygenase"/>
</dbReference>
<dbReference type="OrthoDB" id="1470350at2759"/>
<sequence>MSHVLSIIVLGVVATVFLVFCKVVYNIYFHPLRHYPGSKLWAATRLTWASAMQSGHYHHKLHELHTKYGPIVRIAPNELSFVSPDAWKDIYGNRNIPKNNVWTSQEEEHHPISIVSTDEATHLRNRRALTGAFTEHAIAEHAYILEDLVGLMVQKFGEAVAHGQGCAVLDTSNWLNFLTFDISGAFAFGESFHSVANGRAHPWVEISCNFGKGVGLMASINFFHPLNKLMKLAMPKNVMEKMKYHKRLVHESLMQRLAMENKTKALDYVGSVMAYNEEKGEVKIPKEEIEANLNILIFTGSETTSTAMAAIIHQLLNSPAVLERAQKEIRSTFDNEDQITVSSTAKLDYLSAVILEGMRMSPPAAVGPPRVVEREGEMISGQYVPRGTLVAVNQYPTFRSASNFTHPDSFIPERFLPKSPFSSDRLDAFEPFLLGRHKCIGQRLAWAVLRLTLSKILFTFDTKAVEERGEFSDQKIYIFWEKKPLMVELRLSGS</sequence>
<keyword evidence="8" id="KW-1185">Reference proteome</keyword>
<dbReference type="GO" id="GO:0016705">
    <property type="term" value="F:oxidoreductase activity, acting on paired donors, with incorporation or reduction of molecular oxygen"/>
    <property type="evidence" value="ECO:0007669"/>
    <property type="project" value="InterPro"/>
</dbReference>
<accession>A0A9P4L9R9</accession>
<dbReference type="AlphaFoldDB" id="A0A9P4L9R9"/>
<dbReference type="GO" id="GO:0004497">
    <property type="term" value="F:monooxygenase activity"/>
    <property type="evidence" value="ECO:0007669"/>
    <property type="project" value="InterPro"/>
</dbReference>
<organism evidence="7 8">
    <name type="scientific">Cucurbitaria berberidis CBS 394.84</name>
    <dbReference type="NCBI Taxonomy" id="1168544"/>
    <lineage>
        <taxon>Eukaryota</taxon>
        <taxon>Fungi</taxon>
        <taxon>Dikarya</taxon>
        <taxon>Ascomycota</taxon>
        <taxon>Pezizomycotina</taxon>
        <taxon>Dothideomycetes</taxon>
        <taxon>Pleosporomycetidae</taxon>
        <taxon>Pleosporales</taxon>
        <taxon>Pleosporineae</taxon>
        <taxon>Cucurbitariaceae</taxon>
        <taxon>Cucurbitaria</taxon>
    </lineage>
</organism>
<dbReference type="PANTHER" id="PTHR24305">
    <property type="entry name" value="CYTOCHROME P450"/>
    <property type="match status" value="1"/>
</dbReference>
<dbReference type="EMBL" id="ML976615">
    <property type="protein sequence ID" value="KAF1847536.1"/>
    <property type="molecule type" value="Genomic_DNA"/>
</dbReference>
<name>A0A9P4L9R9_9PLEO</name>
<gene>
    <name evidence="7" type="ORF">K460DRAFT_332639</name>
</gene>
<keyword evidence="4 6" id="KW-0479">Metal-binding</keyword>
<dbReference type="InterPro" id="IPR001128">
    <property type="entry name" value="Cyt_P450"/>
</dbReference>
<dbReference type="RefSeq" id="XP_040790099.1">
    <property type="nucleotide sequence ID" value="XM_040930849.1"/>
</dbReference>
<comment type="similarity">
    <text evidence="2">Belongs to the cytochrome P450 family.</text>
</comment>
<protein>
    <submittedName>
        <fullName evidence="7">Benzoate 4-monooxygenase cytochrome-like protein P450</fullName>
    </submittedName>
</protein>
<dbReference type="InterPro" id="IPR036396">
    <property type="entry name" value="Cyt_P450_sf"/>
</dbReference>
<evidence type="ECO:0000256" key="5">
    <source>
        <dbReference type="ARBA" id="ARBA00023004"/>
    </source>
</evidence>
<evidence type="ECO:0000313" key="7">
    <source>
        <dbReference type="EMBL" id="KAF1847536.1"/>
    </source>
</evidence>
<evidence type="ECO:0000313" key="8">
    <source>
        <dbReference type="Proteomes" id="UP000800039"/>
    </source>
</evidence>
<evidence type="ECO:0000256" key="3">
    <source>
        <dbReference type="ARBA" id="ARBA00022617"/>
    </source>
</evidence>
<feature type="binding site" description="axial binding residue" evidence="6">
    <location>
        <position position="439"/>
    </location>
    <ligand>
        <name>heme</name>
        <dbReference type="ChEBI" id="CHEBI:30413"/>
    </ligand>
    <ligandPart>
        <name>Fe</name>
        <dbReference type="ChEBI" id="CHEBI:18248"/>
    </ligandPart>
</feature>
<dbReference type="Pfam" id="PF00067">
    <property type="entry name" value="p450"/>
    <property type="match status" value="1"/>
</dbReference>
<proteinExistence type="inferred from homology"/>
<dbReference type="PRINTS" id="PR00385">
    <property type="entry name" value="P450"/>
</dbReference>
<dbReference type="CDD" id="cd11058">
    <property type="entry name" value="CYP60B-like"/>
    <property type="match status" value="1"/>
</dbReference>
<keyword evidence="3 6" id="KW-0349">Heme</keyword>
<evidence type="ECO:0000256" key="6">
    <source>
        <dbReference type="PIRSR" id="PIRSR602401-1"/>
    </source>
</evidence>
<dbReference type="SUPFAM" id="SSF48264">
    <property type="entry name" value="Cytochrome P450"/>
    <property type="match status" value="1"/>
</dbReference>
<reference evidence="7" key="1">
    <citation type="submission" date="2020-01" db="EMBL/GenBank/DDBJ databases">
        <authorList>
            <consortium name="DOE Joint Genome Institute"/>
            <person name="Haridas S."/>
            <person name="Albert R."/>
            <person name="Binder M."/>
            <person name="Bloem J."/>
            <person name="Labutti K."/>
            <person name="Salamov A."/>
            <person name="Andreopoulos B."/>
            <person name="Baker S.E."/>
            <person name="Barry K."/>
            <person name="Bills G."/>
            <person name="Bluhm B.H."/>
            <person name="Cannon C."/>
            <person name="Castanera R."/>
            <person name="Culley D.E."/>
            <person name="Daum C."/>
            <person name="Ezra D."/>
            <person name="Gonzalez J.B."/>
            <person name="Henrissat B."/>
            <person name="Kuo A."/>
            <person name="Liang C."/>
            <person name="Lipzen A."/>
            <person name="Lutzoni F."/>
            <person name="Magnuson J."/>
            <person name="Mondo S."/>
            <person name="Nolan M."/>
            <person name="Ohm R."/>
            <person name="Pangilinan J."/>
            <person name="Park H.-J."/>
            <person name="Ramirez L."/>
            <person name="Alfaro M."/>
            <person name="Sun H."/>
            <person name="Tritt A."/>
            <person name="Yoshinaga Y."/>
            <person name="Zwiers L.-H."/>
            <person name="Turgeon B.G."/>
            <person name="Goodwin S.B."/>
            <person name="Spatafora J.W."/>
            <person name="Crous P.W."/>
            <person name="Grigoriev I.V."/>
        </authorList>
    </citation>
    <scope>NUCLEOTIDE SEQUENCE</scope>
    <source>
        <strain evidence="7">CBS 394.84</strain>
    </source>
</reference>
<comment type="cofactor">
    <cofactor evidence="1 6">
        <name>heme</name>
        <dbReference type="ChEBI" id="CHEBI:30413"/>
    </cofactor>
</comment>
<dbReference type="Gene3D" id="1.10.630.10">
    <property type="entry name" value="Cytochrome P450"/>
    <property type="match status" value="1"/>
</dbReference>